<name>A0A317EE65_9PROT</name>
<feature type="compositionally biased region" description="Basic and acidic residues" evidence="1">
    <location>
        <begin position="43"/>
        <end position="55"/>
    </location>
</feature>
<evidence type="ECO:0000313" key="3">
    <source>
        <dbReference type="Proteomes" id="UP000245461"/>
    </source>
</evidence>
<sequence>MSAVAADGVLAALAAVQLMADVDRVRLARLLRLDLPVRQGRGAPDEVRPEGRDAARMGVSSQPSPPRIAGAAAFSVG</sequence>
<dbReference type="AlphaFoldDB" id="A0A317EE65"/>
<feature type="region of interest" description="Disordered" evidence="1">
    <location>
        <begin position="40"/>
        <end position="77"/>
    </location>
</feature>
<organism evidence="2 3">
    <name type="scientific">Zavarzinia aquatilis</name>
    <dbReference type="NCBI Taxonomy" id="2211142"/>
    <lineage>
        <taxon>Bacteria</taxon>
        <taxon>Pseudomonadati</taxon>
        <taxon>Pseudomonadota</taxon>
        <taxon>Alphaproteobacteria</taxon>
        <taxon>Rhodospirillales</taxon>
        <taxon>Zavarziniaceae</taxon>
        <taxon>Zavarzinia</taxon>
    </lineage>
</organism>
<accession>A0A317EE65</accession>
<proteinExistence type="predicted"/>
<reference evidence="2 3" key="1">
    <citation type="submission" date="2018-05" db="EMBL/GenBank/DDBJ databases">
        <title>Zavarzinia sp. HR-AS.</title>
        <authorList>
            <person name="Lee Y."/>
            <person name="Jeon C.O."/>
        </authorList>
    </citation>
    <scope>NUCLEOTIDE SEQUENCE [LARGE SCALE GENOMIC DNA]</scope>
    <source>
        <strain evidence="2 3">HR-AS</strain>
    </source>
</reference>
<protein>
    <submittedName>
        <fullName evidence="2">Uncharacterized protein</fullName>
    </submittedName>
</protein>
<keyword evidence="3" id="KW-1185">Reference proteome</keyword>
<evidence type="ECO:0000256" key="1">
    <source>
        <dbReference type="SAM" id="MobiDB-lite"/>
    </source>
</evidence>
<dbReference type="Proteomes" id="UP000245461">
    <property type="component" value="Unassembled WGS sequence"/>
</dbReference>
<gene>
    <name evidence="2" type="ORF">DKG74_07045</name>
</gene>
<evidence type="ECO:0000313" key="2">
    <source>
        <dbReference type="EMBL" id="PWR24554.1"/>
    </source>
</evidence>
<dbReference type="RefSeq" id="WP_109904098.1">
    <property type="nucleotide sequence ID" value="NZ_QGLE01000003.1"/>
</dbReference>
<comment type="caution">
    <text evidence="2">The sequence shown here is derived from an EMBL/GenBank/DDBJ whole genome shotgun (WGS) entry which is preliminary data.</text>
</comment>
<dbReference type="EMBL" id="QGLE01000003">
    <property type="protein sequence ID" value="PWR24554.1"/>
    <property type="molecule type" value="Genomic_DNA"/>
</dbReference>